<keyword evidence="1" id="KW-0812">Transmembrane</keyword>
<feature type="transmembrane region" description="Helical" evidence="1">
    <location>
        <begin position="12"/>
        <end position="31"/>
    </location>
</feature>
<dbReference type="STRING" id="660521.SAMN04487949_0829"/>
<keyword evidence="1" id="KW-1133">Transmembrane helix</keyword>
<dbReference type="EMBL" id="FNHL01000001">
    <property type="protein sequence ID" value="SDM09557.1"/>
    <property type="molecule type" value="Genomic_DNA"/>
</dbReference>
<dbReference type="OrthoDB" id="204947at2157"/>
<dbReference type="InterPro" id="IPR055997">
    <property type="entry name" value="DUF7575"/>
</dbReference>
<proteinExistence type="predicted"/>
<gene>
    <name evidence="3" type="ORF">SAMN04487949_0829</name>
</gene>
<feature type="domain" description="DUF7575" evidence="2">
    <location>
        <begin position="100"/>
        <end position="125"/>
    </location>
</feature>
<evidence type="ECO:0000256" key="1">
    <source>
        <dbReference type="SAM" id="Phobius"/>
    </source>
</evidence>
<evidence type="ECO:0000313" key="4">
    <source>
        <dbReference type="Proteomes" id="UP000199451"/>
    </source>
</evidence>
<keyword evidence="1" id="KW-0472">Membrane</keyword>
<dbReference type="Proteomes" id="UP000199451">
    <property type="component" value="Unassembled WGS sequence"/>
</dbReference>
<protein>
    <recommendedName>
        <fullName evidence="2">DUF7575 domain-containing protein</fullName>
    </recommendedName>
</protein>
<feature type="transmembrane region" description="Helical" evidence="1">
    <location>
        <begin position="68"/>
        <end position="86"/>
    </location>
</feature>
<dbReference type="Pfam" id="PF24460">
    <property type="entry name" value="DUF7575"/>
    <property type="match status" value="1"/>
</dbReference>
<feature type="transmembrane region" description="Helical" evidence="1">
    <location>
        <begin position="38"/>
        <end position="56"/>
    </location>
</feature>
<reference evidence="4" key="1">
    <citation type="submission" date="2016-10" db="EMBL/GenBank/DDBJ databases">
        <authorList>
            <person name="Varghese N."/>
            <person name="Submissions S."/>
        </authorList>
    </citation>
    <scope>NUCLEOTIDE SEQUENCE [LARGE SCALE GENOMIC DNA]</scope>
    <source>
        <strain evidence="4">CGMCC 1.10119</strain>
    </source>
</reference>
<dbReference type="RefSeq" id="WP_089694343.1">
    <property type="nucleotide sequence ID" value="NZ_FNHL01000001.1"/>
</dbReference>
<evidence type="ECO:0000259" key="2">
    <source>
        <dbReference type="Pfam" id="PF24460"/>
    </source>
</evidence>
<name>A0A1G9QGE1_9EURY</name>
<keyword evidence="4" id="KW-1185">Reference proteome</keyword>
<dbReference type="AlphaFoldDB" id="A0A1G9QGE1"/>
<accession>A0A1G9QGE1</accession>
<sequence length="135" mass="14236">MAPTDRRALVAVLVSVVGLTVGLVGAGHVYLREWRRAFAWFALVLGTGLVLTSIFADPLDATPESLPLTVTLPVLVLVSLSVYDAYSLGQRQAVGGSDADVPTCPHCGGALDPTLDFCHWCTQPLATEQSADVDT</sequence>
<organism evidence="3 4">
    <name type="scientific">Halogranum gelatinilyticum</name>
    <dbReference type="NCBI Taxonomy" id="660521"/>
    <lineage>
        <taxon>Archaea</taxon>
        <taxon>Methanobacteriati</taxon>
        <taxon>Methanobacteriota</taxon>
        <taxon>Stenosarchaea group</taxon>
        <taxon>Halobacteria</taxon>
        <taxon>Halobacteriales</taxon>
        <taxon>Haloferacaceae</taxon>
    </lineage>
</organism>
<evidence type="ECO:0000313" key="3">
    <source>
        <dbReference type="EMBL" id="SDM09557.1"/>
    </source>
</evidence>